<name>A0AAW1W3M9_RUBAR</name>
<dbReference type="InterPro" id="IPR017441">
    <property type="entry name" value="Protein_kinase_ATP_BS"/>
</dbReference>
<dbReference type="PANTHER" id="PTHR27009">
    <property type="entry name" value="RUST RESISTANCE KINASE LR10-RELATED"/>
    <property type="match status" value="1"/>
</dbReference>
<evidence type="ECO:0000256" key="2">
    <source>
        <dbReference type="ARBA" id="ARBA00022527"/>
    </source>
</evidence>
<gene>
    <name evidence="11" type="ORF">M0R45_027956</name>
</gene>
<evidence type="ECO:0000313" key="11">
    <source>
        <dbReference type="EMBL" id="KAK9919359.1"/>
    </source>
</evidence>
<keyword evidence="2" id="KW-0418">Kinase</keyword>
<feature type="chain" id="PRO_5043374044" description="Protein kinase domain-containing protein" evidence="9">
    <location>
        <begin position="23"/>
        <end position="478"/>
    </location>
</feature>
<dbReference type="PROSITE" id="PS50011">
    <property type="entry name" value="PROTEIN_KINASE_DOM"/>
    <property type="match status" value="1"/>
</dbReference>
<dbReference type="AlphaFoldDB" id="A0AAW1W3M9"/>
<evidence type="ECO:0000256" key="5">
    <source>
        <dbReference type="ARBA" id="ARBA00022989"/>
    </source>
</evidence>
<dbReference type="GO" id="GO:0005524">
    <property type="term" value="F:ATP binding"/>
    <property type="evidence" value="ECO:0007669"/>
    <property type="project" value="UniProtKB-UniRule"/>
</dbReference>
<evidence type="ECO:0000259" key="10">
    <source>
        <dbReference type="PROSITE" id="PS50011"/>
    </source>
</evidence>
<organism evidence="11 12">
    <name type="scientific">Rubus argutus</name>
    <name type="common">Southern blackberry</name>
    <dbReference type="NCBI Taxonomy" id="59490"/>
    <lineage>
        <taxon>Eukaryota</taxon>
        <taxon>Viridiplantae</taxon>
        <taxon>Streptophyta</taxon>
        <taxon>Embryophyta</taxon>
        <taxon>Tracheophyta</taxon>
        <taxon>Spermatophyta</taxon>
        <taxon>Magnoliopsida</taxon>
        <taxon>eudicotyledons</taxon>
        <taxon>Gunneridae</taxon>
        <taxon>Pentapetalae</taxon>
        <taxon>rosids</taxon>
        <taxon>fabids</taxon>
        <taxon>Rosales</taxon>
        <taxon>Rosaceae</taxon>
        <taxon>Rosoideae</taxon>
        <taxon>Rosoideae incertae sedis</taxon>
        <taxon>Rubus</taxon>
    </lineage>
</organism>
<evidence type="ECO:0000256" key="3">
    <source>
        <dbReference type="ARBA" id="ARBA00022692"/>
    </source>
</evidence>
<evidence type="ECO:0000313" key="12">
    <source>
        <dbReference type="Proteomes" id="UP001457282"/>
    </source>
</evidence>
<accession>A0AAW1W3M9</accession>
<keyword evidence="3" id="KW-0812">Transmembrane</keyword>
<comment type="subcellular location">
    <subcellularLocation>
        <location evidence="1">Membrane</location>
        <topology evidence="1">Single-pass type I membrane protein</topology>
    </subcellularLocation>
</comment>
<dbReference type="InterPro" id="IPR045874">
    <property type="entry name" value="LRK10/LRL21-25-like"/>
</dbReference>
<evidence type="ECO:0000256" key="7">
    <source>
        <dbReference type="ARBA" id="ARBA00023180"/>
    </source>
</evidence>
<dbReference type="SUPFAM" id="SSF56112">
    <property type="entry name" value="Protein kinase-like (PK-like)"/>
    <property type="match status" value="1"/>
</dbReference>
<comment type="caution">
    <text evidence="11">The sequence shown here is derived from an EMBL/GenBank/DDBJ whole genome shotgun (WGS) entry which is preliminary data.</text>
</comment>
<keyword evidence="7" id="KW-0325">Glycoprotein</keyword>
<feature type="binding site" evidence="8">
    <location>
        <position position="322"/>
    </location>
    <ligand>
        <name>ATP</name>
        <dbReference type="ChEBI" id="CHEBI:30616"/>
    </ligand>
</feature>
<evidence type="ECO:0000256" key="4">
    <source>
        <dbReference type="ARBA" id="ARBA00022729"/>
    </source>
</evidence>
<dbReference type="InterPro" id="IPR001245">
    <property type="entry name" value="Ser-Thr/Tyr_kinase_cat_dom"/>
</dbReference>
<dbReference type="Pfam" id="PF13947">
    <property type="entry name" value="GUB_WAK_bind"/>
    <property type="match status" value="1"/>
</dbReference>
<keyword evidence="6" id="KW-0472">Membrane</keyword>
<dbReference type="GO" id="GO:0016020">
    <property type="term" value="C:membrane"/>
    <property type="evidence" value="ECO:0007669"/>
    <property type="project" value="UniProtKB-SubCell"/>
</dbReference>
<dbReference type="Proteomes" id="UP001457282">
    <property type="component" value="Unassembled WGS sequence"/>
</dbReference>
<evidence type="ECO:0000256" key="9">
    <source>
        <dbReference type="SAM" id="SignalP"/>
    </source>
</evidence>
<keyword evidence="8" id="KW-0547">Nucleotide-binding</keyword>
<reference evidence="11 12" key="1">
    <citation type="journal article" date="2023" name="G3 (Bethesda)">
        <title>A chromosome-length genome assembly and annotation of blackberry (Rubus argutus, cv. 'Hillquist').</title>
        <authorList>
            <person name="Bruna T."/>
            <person name="Aryal R."/>
            <person name="Dudchenko O."/>
            <person name="Sargent D.J."/>
            <person name="Mead D."/>
            <person name="Buti M."/>
            <person name="Cavallini A."/>
            <person name="Hytonen T."/>
            <person name="Andres J."/>
            <person name="Pham M."/>
            <person name="Weisz D."/>
            <person name="Mascagni F."/>
            <person name="Usai G."/>
            <person name="Natali L."/>
            <person name="Bassil N."/>
            <person name="Fernandez G.E."/>
            <person name="Lomsadze A."/>
            <person name="Armour M."/>
            <person name="Olukolu B."/>
            <person name="Poorten T."/>
            <person name="Britton C."/>
            <person name="Davik J."/>
            <person name="Ashrafi H."/>
            <person name="Aiden E.L."/>
            <person name="Borodovsky M."/>
            <person name="Worthington M."/>
        </authorList>
    </citation>
    <scope>NUCLEOTIDE SEQUENCE [LARGE SCALE GENOMIC DNA]</scope>
    <source>
        <strain evidence="11">PI 553951</strain>
    </source>
</reference>
<keyword evidence="2" id="KW-0808">Transferase</keyword>
<dbReference type="GO" id="GO:0004674">
    <property type="term" value="F:protein serine/threonine kinase activity"/>
    <property type="evidence" value="ECO:0007669"/>
    <property type="project" value="UniProtKB-KW"/>
</dbReference>
<keyword evidence="5" id="KW-1133">Transmembrane helix</keyword>
<dbReference type="EMBL" id="JBEDUW010000006">
    <property type="protein sequence ID" value="KAK9919359.1"/>
    <property type="molecule type" value="Genomic_DNA"/>
</dbReference>
<feature type="signal peptide" evidence="9">
    <location>
        <begin position="1"/>
        <end position="22"/>
    </location>
</feature>
<dbReference type="Gene3D" id="1.10.510.10">
    <property type="entry name" value="Transferase(Phosphotransferase) domain 1"/>
    <property type="match status" value="1"/>
</dbReference>
<keyword evidence="8" id="KW-0067">ATP-binding</keyword>
<feature type="domain" description="Protein kinase" evidence="10">
    <location>
        <begin position="294"/>
        <end position="478"/>
    </location>
</feature>
<dbReference type="InterPro" id="IPR011009">
    <property type="entry name" value="Kinase-like_dom_sf"/>
</dbReference>
<dbReference type="Pfam" id="PF07714">
    <property type="entry name" value="PK_Tyr_Ser-Thr"/>
    <property type="match status" value="1"/>
</dbReference>
<protein>
    <recommendedName>
        <fullName evidence="10">Protein kinase domain-containing protein</fullName>
    </recommendedName>
</protein>
<evidence type="ECO:0000256" key="8">
    <source>
        <dbReference type="PROSITE-ProRule" id="PRU10141"/>
    </source>
</evidence>
<keyword evidence="4 9" id="KW-0732">Signal</keyword>
<proteinExistence type="predicted"/>
<dbReference type="InterPro" id="IPR000719">
    <property type="entry name" value="Prot_kinase_dom"/>
</dbReference>
<keyword evidence="2" id="KW-0723">Serine/threonine-protein kinase</keyword>
<sequence>MILRSVWLTCTVTAIIIGSVICDEQCLPASCGDLHDIRYPFHLKINGTSDPNCFSHPAELLCEHNRTILNLYNGTYYVLAIDYENYEIQVVDAGLLRDTCPFRPLYRLTSSNFSEADSYWPLSYDYVAFFNCLLPVESPYYIRINCSTTSSSSSSTTYSYVTMGNRLDDLHDSCNLSSIIMGMIWYDNSFSFIRDELRRGFKLSLDRFLRGNVTTTTASKTHFLHVFLEFWISIERILRVRTPIGIFAFLVFLSYKLYSKKFLKDDEVVEDFLDAYKNLMPSRCSYSEIRKMTLDFKDKLGQGGFGSVYKGKLSNGHLVAVKMLGGVTPQERKDVKWFFNKIKKHKLSGFKGKGQDFINEVSTIGRIHHVNVVQLIGFCSEGSKRALVYDFMPNGSLDKFIFSEKGKNLVLSWDIRLVGLNIYTRDVKCRFYILILSPTTFFLTKTSSPKFQTSGLQDSTRETRTQFLLHVQEAQWVT</sequence>
<dbReference type="InterPro" id="IPR025287">
    <property type="entry name" value="WAK_GUB"/>
</dbReference>
<evidence type="ECO:0000256" key="1">
    <source>
        <dbReference type="ARBA" id="ARBA00004479"/>
    </source>
</evidence>
<dbReference type="GO" id="GO:0030247">
    <property type="term" value="F:polysaccharide binding"/>
    <property type="evidence" value="ECO:0007669"/>
    <property type="project" value="InterPro"/>
</dbReference>
<keyword evidence="12" id="KW-1185">Reference proteome</keyword>
<evidence type="ECO:0000256" key="6">
    <source>
        <dbReference type="ARBA" id="ARBA00023136"/>
    </source>
</evidence>
<dbReference type="PROSITE" id="PS00107">
    <property type="entry name" value="PROTEIN_KINASE_ATP"/>
    <property type="match status" value="1"/>
</dbReference>